<dbReference type="InterPro" id="IPR001387">
    <property type="entry name" value="Cro/C1-type_HTH"/>
</dbReference>
<evidence type="ECO:0000313" key="2">
    <source>
        <dbReference type="EMBL" id="VYT81510.1"/>
    </source>
</evidence>
<dbReference type="EMBL" id="CACRUN010000008">
    <property type="protein sequence ID" value="VYT81510.1"/>
    <property type="molecule type" value="Genomic_DNA"/>
</dbReference>
<dbReference type="Pfam" id="PF13443">
    <property type="entry name" value="HTH_26"/>
    <property type="match status" value="1"/>
</dbReference>
<organism evidence="2">
    <name type="scientific">Veillonella atypica</name>
    <dbReference type="NCBI Taxonomy" id="39777"/>
    <lineage>
        <taxon>Bacteria</taxon>
        <taxon>Bacillati</taxon>
        <taxon>Bacillota</taxon>
        <taxon>Negativicutes</taxon>
        <taxon>Veillonellales</taxon>
        <taxon>Veillonellaceae</taxon>
        <taxon>Veillonella</taxon>
    </lineage>
</organism>
<name>A0A6N2ZUS2_9FIRM</name>
<dbReference type="InterPro" id="IPR010982">
    <property type="entry name" value="Lambda_DNA-bd_dom_sf"/>
</dbReference>
<dbReference type="SUPFAM" id="SSF47413">
    <property type="entry name" value="lambda repressor-like DNA-binding domains"/>
    <property type="match status" value="1"/>
</dbReference>
<reference evidence="2" key="1">
    <citation type="submission" date="2019-11" db="EMBL/GenBank/DDBJ databases">
        <authorList>
            <person name="Feng L."/>
        </authorList>
    </citation>
    <scope>NUCLEOTIDE SEQUENCE</scope>
    <source>
        <strain evidence="2">VatypicaLFYP47</strain>
    </source>
</reference>
<dbReference type="Gene3D" id="1.10.260.40">
    <property type="entry name" value="lambda repressor-like DNA-binding domains"/>
    <property type="match status" value="1"/>
</dbReference>
<protein>
    <submittedName>
        <fullName evidence="2">Helix-turn-helix domain protein</fullName>
    </submittedName>
</protein>
<dbReference type="SMART" id="SM00530">
    <property type="entry name" value="HTH_XRE"/>
    <property type="match status" value="1"/>
</dbReference>
<feature type="domain" description="HTH cro/C1-type" evidence="1">
    <location>
        <begin position="7"/>
        <end position="62"/>
    </location>
</feature>
<gene>
    <name evidence="2" type="ORF">VALFYP47_00907</name>
</gene>
<sequence length="72" mass="8160">MVNIRKLKAKLVEKDISIIELANIIGIDKSTVYRKLNKSGENFTVKDVEKISKALSLTYEDINDIFFTNVVA</sequence>
<accession>A0A6N2ZUS2</accession>
<dbReference type="CDD" id="cd00093">
    <property type="entry name" value="HTH_XRE"/>
    <property type="match status" value="1"/>
</dbReference>
<proteinExistence type="predicted"/>
<evidence type="ECO:0000259" key="1">
    <source>
        <dbReference type="PROSITE" id="PS50943"/>
    </source>
</evidence>
<dbReference type="PROSITE" id="PS50943">
    <property type="entry name" value="HTH_CROC1"/>
    <property type="match status" value="1"/>
</dbReference>
<dbReference type="GO" id="GO:0003677">
    <property type="term" value="F:DNA binding"/>
    <property type="evidence" value="ECO:0007669"/>
    <property type="project" value="InterPro"/>
</dbReference>
<dbReference type="AlphaFoldDB" id="A0A6N2ZUS2"/>
<dbReference type="RefSeq" id="WP_156717806.1">
    <property type="nucleotide sequence ID" value="NZ_CACRUN010000008.1"/>
</dbReference>